<evidence type="ECO:0000313" key="2">
    <source>
        <dbReference type="RefSeq" id="XP_018326735.1"/>
    </source>
</evidence>
<keyword evidence="1" id="KW-1185">Reference proteome</keyword>
<gene>
    <name evidence="2" type="primary">LOC108738022</name>
</gene>
<reference evidence="2" key="1">
    <citation type="submission" date="2025-08" db="UniProtKB">
        <authorList>
            <consortium name="RefSeq"/>
        </authorList>
    </citation>
    <scope>IDENTIFICATION</scope>
    <source>
        <tissue evidence="2">Entire body</tissue>
    </source>
</reference>
<organism evidence="1 2">
    <name type="scientific">Agrilus planipennis</name>
    <name type="common">Emerald ash borer</name>
    <name type="synonym">Agrilus marcopoli</name>
    <dbReference type="NCBI Taxonomy" id="224129"/>
    <lineage>
        <taxon>Eukaryota</taxon>
        <taxon>Metazoa</taxon>
        <taxon>Ecdysozoa</taxon>
        <taxon>Arthropoda</taxon>
        <taxon>Hexapoda</taxon>
        <taxon>Insecta</taxon>
        <taxon>Pterygota</taxon>
        <taxon>Neoptera</taxon>
        <taxon>Endopterygota</taxon>
        <taxon>Coleoptera</taxon>
        <taxon>Polyphaga</taxon>
        <taxon>Elateriformia</taxon>
        <taxon>Buprestoidea</taxon>
        <taxon>Buprestidae</taxon>
        <taxon>Agrilinae</taxon>
        <taxon>Agrilus</taxon>
    </lineage>
</organism>
<dbReference type="STRING" id="224129.A0A1W4X336"/>
<accession>A0A1W4X336</accession>
<dbReference type="RefSeq" id="XP_018326735.1">
    <property type="nucleotide sequence ID" value="XM_018471233.1"/>
</dbReference>
<dbReference type="KEGG" id="apln:108738022"/>
<dbReference type="AlphaFoldDB" id="A0A1W4X336"/>
<proteinExistence type="predicted"/>
<dbReference type="Proteomes" id="UP000192223">
    <property type="component" value="Unplaced"/>
</dbReference>
<dbReference type="GeneID" id="108738022"/>
<protein>
    <submittedName>
        <fullName evidence="2">Uncharacterized protein LOC108738022</fullName>
    </submittedName>
</protein>
<evidence type="ECO:0000313" key="1">
    <source>
        <dbReference type="Proteomes" id="UP000192223"/>
    </source>
</evidence>
<name>A0A1W4X336_AGRPL</name>
<dbReference type="InParanoid" id="A0A1W4X336"/>
<dbReference type="OrthoDB" id="6763738at2759"/>
<sequence length="775" mass="91258">MDMEAIIPAFSMWKALNETIPALLNLEYCESNYKKLESIVMSKEFLNLFVFNHDSNLTIHENKSIITKYKAFTMWLLGRFVHILSCDKTMTHNLIVEAQLKILQHLSVTERSVCQEIGAIYVEMLCQLNNFHKNNEQNTTDELLLDLFNIENNDSIITQLDLSSVQIVIKSIESCTMMQQNILKIVSWYTMERLEHSVFNNIFYKALSSQLYVLTNCNFTLKITVLKSFVQLVRFYTTDNVDNKFIKYMNEFTACMEQIVYKVYVKSTAVNSEQQKIFEELLLQFINNTKNVACNLNKNKILEFITKEIIKGNPLKLSKHLKLEGVKNFARISNVDLIDECINSVLNKREFSLLCIIENYIVNYLRQYIKEHDKIKIIKLSNIQNPVFDKIKDYIFNFECKCDRCNVEDMLLFLDQITNITEKIKFKLLSEKANRDILFYFFEEEELLNFFFNLSSSHVENCNSNSIDRELFFRVLIRSLTFYPVSNVDVIFHAVAYPFLKSRKETSYTLKNYTQDGKYNTKQIKISLEFMSTFGLSRESVVVYLFFFLKTLNNVTIQCFHGERKCENNNCLRNKNMEEVYYSVCVSAVKSKNKDIILQIIKHLKYIFVMFNNVDRTWMDVYVPILGITQEDVVFQVLNEIDNILALFYDNLLVYYFDENDMNMNIYSQENNNAKFKICISYLENNETIRRTRKTIINTDFIQSVIQKIQNILISTKNPELKLMIVQKLSSLINFPGMPGHYLQIFKVFICDPDKEVRKALAKELYFVLSNMVVF</sequence>